<dbReference type="OrthoDB" id="5419113at2"/>
<accession>A0A255G0M4</accession>
<dbReference type="PANTHER" id="PTHR46268">
    <property type="entry name" value="STRESS RESPONSE PROTEIN NHAX"/>
    <property type="match status" value="1"/>
</dbReference>
<comment type="caution">
    <text evidence="3">The sequence shown here is derived from an EMBL/GenBank/DDBJ whole genome shotgun (WGS) entry which is preliminary data.</text>
</comment>
<comment type="similarity">
    <text evidence="1">Belongs to the universal stress protein A family.</text>
</comment>
<dbReference type="RefSeq" id="WP_094358105.1">
    <property type="nucleotide sequence ID" value="NZ_NMVK01000016.1"/>
</dbReference>
<keyword evidence="4" id="KW-1185">Reference proteome</keyword>
<accession>A0A4R6LXH3</accession>
<dbReference type="PANTHER" id="PTHR46268:SF6">
    <property type="entry name" value="UNIVERSAL STRESS PROTEIN UP12"/>
    <property type="match status" value="1"/>
</dbReference>
<dbReference type="AlphaFoldDB" id="A0A255G0M4"/>
<dbReference type="Pfam" id="PF00582">
    <property type="entry name" value="Usp"/>
    <property type="match status" value="1"/>
</dbReference>
<organism evidence="3 4">
    <name type="scientific">Enemella evansiae</name>
    <dbReference type="NCBI Taxonomy" id="2016499"/>
    <lineage>
        <taxon>Bacteria</taxon>
        <taxon>Bacillati</taxon>
        <taxon>Actinomycetota</taxon>
        <taxon>Actinomycetes</taxon>
        <taxon>Propionibacteriales</taxon>
        <taxon>Propionibacteriaceae</taxon>
        <taxon>Enemella</taxon>
    </lineage>
</organism>
<proteinExistence type="inferred from homology"/>
<dbReference type="EMBL" id="NMVO01000017">
    <property type="protein sequence ID" value="OYO09480.1"/>
    <property type="molecule type" value="Genomic_DNA"/>
</dbReference>
<name>A0A255G0M4_9ACTN</name>
<dbReference type="SUPFAM" id="SSF52402">
    <property type="entry name" value="Adenine nucleotide alpha hydrolases-like"/>
    <property type="match status" value="1"/>
</dbReference>
<protein>
    <submittedName>
        <fullName evidence="3">Universal stress protein UspA</fullName>
    </submittedName>
</protein>
<reference evidence="3 4" key="1">
    <citation type="submission" date="2017-07" db="EMBL/GenBank/DDBJ databases">
        <title>Draft whole genome sequences of clinical Proprionibacteriaceae strains.</title>
        <authorList>
            <person name="Bernier A.-M."/>
            <person name="Bernard K."/>
            <person name="Domingo M.-C."/>
        </authorList>
    </citation>
    <scope>NUCLEOTIDE SEQUENCE [LARGE SCALE GENOMIC DNA]</scope>
    <source>
        <strain evidence="3 4">NML 030167</strain>
    </source>
</reference>
<gene>
    <name evidence="3" type="ORF">CGZ94_17530</name>
</gene>
<evidence type="ECO:0000256" key="1">
    <source>
        <dbReference type="ARBA" id="ARBA00008791"/>
    </source>
</evidence>
<sequence>MTIVVGFSARPEGEAALAHAAAEAQLRGSRVLVVPNTDADDPAAVLALLDGVAYEVVAPSETGLLAERLIEVAEAENAEAIVIGLRRRSPTGKLLLGLNAQRILLDASCPVHAVKAPEEPRERD</sequence>
<dbReference type="InterPro" id="IPR006016">
    <property type="entry name" value="UspA"/>
</dbReference>
<dbReference type="Gene3D" id="3.40.50.620">
    <property type="entry name" value="HUPs"/>
    <property type="match status" value="1"/>
</dbReference>
<dbReference type="InterPro" id="IPR014729">
    <property type="entry name" value="Rossmann-like_a/b/a_fold"/>
</dbReference>
<dbReference type="Proteomes" id="UP000215896">
    <property type="component" value="Unassembled WGS sequence"/>
</dbReference>
<evidence type="ECO:0000259" key="2">
    <source>
        <dbReference type="Pfam" id="PF00582"/>
    </source>
</evidence>
<feature type="domain" description="UspA" evidence="2">
    <location>
        <begin position="55"/>
        <end position="115"/>
    </location>
</feature>
<evidence type="ECO:0000313" key="4">
    <source>
        <dbReference type="Proteomes" id="UP000215896"/>
    </source>
</evidence>
<evidence type="ECO:0000313" key="3">
    <source>
        <dbReference type="EMBL" id="OYO09480.1"/>
    </source>
</evidence>